<comment type="caution">
    <text evidence="4">The sequence shown here is derived from an EMBL/GenBank/DDBJ whole genome shotgun (WGS) entry which is preliminary data.</text>
</comment>
<dbReference type="PROSITE" id="PS51186">
    <property type="entry name" value="GNAT"/>
    <property type="match status" value="1"/>
</dbReference>
<sequence>MIVRDAVAADAAALAAVVGPIAESTTATFDATVRDAAWCAALIAARPGAVFVAAEGDAMLGLGTFAAFRGGTGYARTMEHTIMLAPEARGRGMGPALLRRIEEAARAADAHSLIAAISAENAAGLAFHDRQGFAHAGRLSQAGWKFGRWIDLVLMQKMLHAAP</sequence>
<dbReference type="eggNOG" id="COG1247">
    <property type="taxonomic scope" value="Bacteria"/>
</dbReference>
<dbReference type="GO" id="GO:0016747">
    <property type="term" value="F:acyltransferase activity, transferring groups other than amino-acyl groups"/>
    <property type="evidence" value="ECO:0007669"/>
    <property type="project" value="InterPro"/>
</dbReference>
<dbReference type="EMBL" id="AQQW01000004">
    <property type="protein sequence ID" value="ETW13324.1"/>
    <property type="molecule type" value="Genomic_DNA"/>
</dbReference>
<evidence type="ECO:0000256" key="1">
    <source>
        <dbReference type="ARBA" id="ARBA00022679"/>
    </source>
</evidence>
<dbReference type="SUPFAM" id="SSF55729">
    <property type="entry name" value="Acyl-CoA N-acyltransferases (Nat)"/>
    <property type="match status" value="1"/>
</dbReference>
<dbReference type="InterPro" id="IPR016181">
    <property type="entry name" value="Acyl_CoA_acyltransferase"/>
</dbReference>
<keyword evidence="2" id="KW-0012">Acyltransferase</keyword>
<dbReference type="RefSeq" id="WP_112324762.1">
    <property type="nucleotide sequence ID" value="NZ_AQQW01000004.1"/>
</dbReference>
<feature type="domain" description="N-acetyltransferase" evidence="3">
    <location>
        <begin position="1"/>
        <end position="160"/>
    </location>
</feature>
<organism evidence="4 5">
    <name type="scientific">Roseivivax marinus</name>
    <dbReference type="NCBI Taxonomy" id="1379903"/>
    <lineage>
        <taxon>Bacteria</taxon>
        <taxon>Pseudomonadati</taxon>
        <taxon>Pseudomonadota</taxon>
        <taxon>Alphaproteobacteria</taxon>
        <taxon>Rhodobacterales</taxon>
        <taxon>Roseobacteraceae</taxon>
        <taxon>Roseivivax</taxon>
    </lineage>
</organism>
<dbReference type="PANTHER" id="PTHR43072:SF23">
    <property type="entry name" value="UPF0039 PROTEIN C11D3.02C"/>
    <property type="match status" value="1"/>
</dbReference>
<dbReference type="Proteomes" id="UP000019063">
    <property type="component" value="Unassembled WGS sequence"/>
</dbReference>
<accession>W4HKR9</accession>
<gene>
    <name evidence="4" type="ORF">ATO8_08931</name>
</gene>
<dbReference type="STRING" id="1379903.ATO8_08931"/>
<evidence type="ECO:0000313" key="4">
    <source>
        <dbReference type="EMBL" id="ETW13324.1"/>
    </source>
</evidence>
<proteinExistence type="predicted"/>
<dbReference type="Pfam" id="PF00583">
    <property type="entry name" value="Acetyltransf_1"/>
    <property type="match status" value="1"/>
</dbReference>
<dbReference type="InterPro" id="IPR000182">
    <property type="entry name" value="GNAT_dom"/>
</dbReference>
<dbReference type="CDD" id="cd04301">
    <property type="entry name" value="NAT_SF"/>
    <property type="match status" value="1"/>
</dbReference>
<evidence type="ECO:0000256" key="2">
    <source>
        <dbReference type="ARBA" id="ARBA00023315"/>
    </source>
</evidence>
<dbReference type="PATRIC" id="fig|1317118.6.peg.1851"/>
<evidence type="ECO:0000259" key="3">
    <source>
        <dbReference type="PROSITE" id="PS51186"/>
    </source>
</evidence>
<dbReference type="Gene3D" id="3.40.630.30">
    <property type="match status" value="1"/>
</dbReference>
<dbReference type="AlphaFoldDB" id="W4HKR9"/>
<keyword evidence="5" id="KW-1185">Reference proteome</keyword>
<evidence type="ECO:0000313" key="5">
    <source>
        <dbReference type="Proteomes" id="UP000019063"/>
    </source>
</evidence>
<protein>
    <submittedName>
        <fullName evidence="4">N-acetyltransferase GCN5</fullName>
    </submittedName>
</protein>
<name>W4HKR9_9RHOB</name>
<reference evidence="4 5" key="1">
    <citation type="journal article" date="2014" name="Antonie Van Leeuwenhoek">
        <title>Roseivivax atlanticus sp. nov., isolated from surface seawater of the Atlantic Ocean.</title>
        <authorList>
            <person name="Li G."/>
            <person name="Lai Q."/>
            <person name="Liu X."/>
            <person name="Sun F."/>
            <person name="Shao Z."/>
        </authorList>
    </citation>
    <scope>NUCLEOTIDE SEQUENCE [LARGE SCALE GENOMIC DNA]</scope>
    <source>
        <strain evidence="4 5">22II-s10s</strain>
    </source>
</reference>
<keyword evidence="1 4" id="KW-0808">Transferase</keyword>
<dbReference type="PANTHER" id="PTHR43072">
    <property type="entry name" value="N-ACETYLTRANSFERASE"/>
    <property type="match status" value="1"/>
</dbReference>